<keyword evidence="8" id="KW-1185">Reference proteome</keyword>
<organism evidence="7 8">
    <name type="scientific">Piscinibacter sakaiensis</name>
    <name type="common">Ideonella sakaiensis</name>
    <dbReference type="NCBI Taxonomy" id="1547922"/>
    <lineage>
        <taxon>Bacteria</taxon>
        <taxon>Pseudomonadati</taxon>
        <taxon>Pseudomonadota</taxon>
        <taxon>Betaproteobacteria</taxon>
        <taxon>Burkholderiales</taxon>
        <taxon>Sphaerotilaceae</taxon>
        <taxon>Piscinibacter</taxon>
    </lineage>
</organism>
<dbReference type="STRING" id="1547922.ISF6_1153"/>
<dbReference type="CDD" id="cd12156">
    <property type="entry name" value="HPPR"/>
    <property type="match status" value="1"/>
</dbReference>
<dbReference type="GO" id="GO:0004617">
    <property type="term" value="F:phosphoglycerate dehydrogenase activity"/>
    <property type="evidence" value="ECO:0007669"/>
    <property type="project" value="UniProtKB-EC"/>
</dbReference>
<evidence type="ECO:0000259" key="6">
    <source>
        <dbReference type="Pfam" id="PF02826"/>
    </source>
</evidence>
<dbReference type="GO" id="GO:0005829">
    <property type="term" value="C:cytosol"/>
    <property type="evidence" value="ECO:0007669"/>
    <property type="project" value="TreeGrafter"/>
</dbReference>
<reference evidence="8" key="1">
    <citation type="submission" date="2015-07" db="EMBL/GenBank/DDBJ databases">
        <title>Discovery of a poly(ethylene terephthalate assimilation.</title>
        <authorList>
            <person name="Yoshida S."/>
            <person name="Hiraga K."/>
            <person name="Takehana T."/>
            <person name="Taniguchi I."/>
            <person name="Yamaji H."/>
            <person name="Maeda Y."/>
            <person name="Toyohara K."/>
            <person name="Miyamoto K."/>
            <person name="Kimura Y."/>
            <person name="Oda K."/>
        </authorList>
    </citation>
    <scope>NUCLEOTIDE SEQUENCE [LARGE SCALE GENOMIC DNA]</scope>
    <source>
        <strain evidence="8">NBRC 110686 / TISTR 2288 / 201-F6</strain>
    </source>
</reference>
<comment type="caution">
    <text evidence="7">The sequence shown here is derived from an EMBL/GenBank/DDBJ whole genome shotgun (WGS) entry which is preliminary data.</text>
</comment>
<evidence type="ECO:0000313" key="8">
    <source>
        <dbReference type="Proteomes" id="UP000037660"/>
    </source>
</evidence>
<dbReference type="InterPro" id="IPR006140">
    <property type="entry name" value="D-isomer_DH_NAD-bd"/>
</dbReference>
<name>A0A0K8NY99_PISS1</name>
<accession>A0A0K8NY99</accession>
<dbReference type="FunFam" id="3.40.50.720:FF:000213">
    <property type="entry name" value="Putative 2-hydroxyacid dehydrogenase"/>
    <property type="match status" value="1"/>
</dbReference>
<dbReference type="Pfam" id="PF00389">
    <property type="entry name" value="2-Hacid_dh"/>
    <property type="match status" value="1"/>
</dbReference>
<sequence length="326" mass="34525">MPADRMTERPALLQLLPLTAELDARLDATYARTLAPADPAAREALLAARGGAFQALVTSAAFGVDDGLLARLPALQVVSSFGVGLDRIDRAAAARRGVVVGYTPDVLNDCVADQAFGLLLAVARRLPAADRYVRAGRWDGPPSAGRFPLGRRVSGAKLGIVGLGRIGRTIARRAGGFDMAVRYHSRRAVPDVPWQHEPSLRALAAWCDFLVVITAGGAETRHLIDAAVLDALGPQGFLVNVARGSVVDEAALVQALADGRIAGAGLDVFEHEPQVPEALRAMDHVVLAPHTASATIETRRAMGERVADNLDAWFRERRLVSAAPAP</sequence>
<dbReference type="PROSITE" id="PS00065">
    <property type="entry name" value="D_2_HYDROXYACID_DH_1"/>
    <property type="match status" value="1"/>
</dbReference>
<dbReference type="SUPFAM" id="SSF51735">
    <property type="entry name" value="NAD(P)-binding Rossmann-fold domains"/>
    <property type="match status" value="1"/>
</dbReference>
<dbReference type="PANTHER" id="PTHR10996">
    <property type="entry name" value="2-HYDROXYACID DEHYDROGENASE-RELATED"/>
    <property type="match status" value="1"/>
</dbReference>
<reference evidence="7 8" key="2">
    <citation type="journal article" date="2016" name="Science">
        <title>A bacterium that degrades and assimilates poly(ethylene terephthalate).</title>
        <authorList>
            <person name="Yoshida S."/>
            <person name="Hiraga K."/>
            <person name="Takehana T."/>
            <person name="Taniguchi I."/>
            <person name="Yamaji H."/>
            <person name="Maeda Y."/>
            <person name="Toyohara K."/>
            <person name="Miyamoto K."/>
            <person name="Kimura Y."/>
            <person name="Oda K."/>
        </authorList>
    </citation>
    <scope>NUCLEOTIDE SEQUENCE [LARGE SCALE GENOMIC DNA]</scope>
    <source>
        <strain evidence="8">NBRC 110686 / TISTR 2288 / 201-F6</strain>
    </source>
</reference>
<dbReference type="Proteomes" id="UP000037660">
    <property type="component" value="Unassembled WGS sequence"/>
</dbReference>
<dbReference type="Pfam" id="PF02826">
    <property type="entry name" value="2-Hacid_dh_C"/>
    <property type="match status" value="1"/>
</dbReference>
<dbReference type="PANTHER" id="PTHR10996:SF178">
    <property type="entry name" value="2-HYDROXYACID DEHYDROGENASE YGL185C-RELATED"/>
    <property type="match status" value="1"/>
</dbReference>
<dbReference type="Gene3D" id="3.40.50.720">
    <property type="entry name" value="NAD(P)-binding Rossmann-like Domain"/>
    <property type="match status" value="2"/>
</dbReference>
<dbReference type="GO" id="GO:0051287">
    <property type="term" value="F:NAD binding"/>
    <property type="evidence" value="ECO:0007669"/>
    <property type="project" value="InterPro"/>
</dbReference>
<feature type="domain" description="D-isomer specific 2-hydroxyacid dehydrogenase NAD-binding" evidence="6">
    <location>
        <begin position="116"/>
        <end position="292"/>
    </location>
</feature>
<comment type="similarity">
    <text evidence="4">Belongs to the D-isomer specific 2-hydroxyacid dehydrogenase family.</text>
</comment>
<protein>
    <submittedName>
        <fullName evidence="7">D-3-phosphoglycerate dehydrogenase</fullName>
        <ecNumber evidence="7">1.1.1.95</ecNumber>
    </submittedName>
</protein>
<evidence type="ECO:0000256" key="2">
    <source>
        <dbReference type="ARBA" id="ARBA00023002"/>
    </source>
</evidence>
<dbReference type="InterPro" id="IPR050223">
    <property type="entry name" value="D-isomer_2-hydroxyacid_DH"/>
</dbReference>
<gene>
    <name evidence="7" type="ORF">ISF6_1153</name>
</gene>
<evidence type="ECO:0000256" key="1">
    <source>
        <dbReference type="ARBA" id="ARBA00022857"/>
    </source>
</evidence>
<dbReference type="InterPro" id="IPR036291">
    <property type="entry name" value="NAD(P)-bd_dom_sf"/>
</dbReference>
<evidence type="ECO:0000313" key="7">
    <source>
        <dbReference type="EMBL" id="GAP35382.1"/>
    </source>
</evidence>
<feature type="domain" description="D-isomer specific 2-hydroxyacid dehydrogenase catalytic" evidence="5">
    <location>
        <begin position="42"/>
        <end position="320"/>
    </location>
</feature>
<dbReference type="SUPFAM" id="SSF52283">
    <property type="entry name" value="Formate/glycerate dehydrogenase catalytic domain-like"/>
    <property type="match status" value="1"/>
</dbReference>
<evidence type="ECO:0000259" key="5">
    <source>
        <dbReference type="Pfam" id="PF00389"/>
    </source>
</evidence>
<dbReference type="AlphaFoldDB" id="A0A0K8NY99"/>
<dbReference type="EC" id="1.1.1.95" evidence="7"/>
<keyword evidence="3" id="KW-0520">NAD</keyword>
<evidence type="ECO:0000256" key="4">
    <source>
        <dbReference type="RuleBase" id="RU003719"/>
    </source>
</evidence>
<dbReference type="GO" id="GO:0030267">
    <property type="term" value="F:glyoxylate reductase (NADPH) activity"/>
    <property type="evidence" value="ECO:0007669"/>
    <property type="project" value="TreeGrafter"/>
</dbReference>
<proteinExistence type="inferred from homology"/>
<dbReference type="GO" id="GO:0016618">
    <property type="term" value="F:hydroxypyruvate reductase [NAD(P)H] activity"/>
    <property type="evidence" value="ECO:0007669"/>
    <property type="project" value="TreeGrafter"/>
</dbReference>
<keyword evidence="2 4" id="KW-0560">Oxidoreductase</keyword>
<dbReference type="InterPro" id="IPR029752">
    <property type="entry name" value="D-isomer_DH_CS1"/>
</dbReference>
<keyword evidence="1" id="KW-0521">NADP</keyword>
<dbReference type="EMBL" id="BBYR01000021">
    <property type="protein sequence ID" value="GAP35382.1"/>
    <property type="molecule type" value="Genomic_DNA"/>
</dbReference>
<evidence type="ECO:0000256" key="3">
    <source>
        <dbReference type="ARBA" id="ARBA00023027"/>
    </source>
</evidence>
<dbReference type="InterPro" id="IPR006139">
    <property type="entry name" value="D-isomer_2_OHA_DH_cat_dom"/>
</dbReference>